<evidence type="ECO:0000256" key="1">
    <source>
        <dbReference type="SAM" id="Coils"/>
    </source>
</evidence>
<feature type="region of interest" description="Disordered" evidence="2">
    <location>
        <begin position="1053"/>
        <end position="1085"/>
    </location>
</feature>
<organism evidence="3 4">
    <name type="scientific">Stylonychia lemnae</name>
    <name type="common">Ciliate</name>
    <dbReference type="NCBI Taxonomy" id="5949"/>
    <lineage>
        <taxon>Eukaryota</taxon>
        <taxon>Sar</taxon>
        <taxon>Alveolata</taxon>
        <taxon>Ciliophora</taxon>
        <taxon>Intramacronucleata</taxon>
        <taxon>Spirotrichea</taxon>
        <taxon>Stichotrichia</taxon>
        <taxon>Sporadotrichida</taxon>
        <taxon>Oxytrichidae</taxon>
        <taxon>Stylonychinae</taxon>
        <taxon>Stylonychia</taxon>
    </lineage>
</organism>
<feature type="compositionally biased region" description="Polar residues" evidence="2">
    <location>
        <begin position="989"/>
        <end position="1019"/>
    </location>
</feature>
<dbReference type="EMBL" id="CCKQ01019832">
    <property type="protein sequence ID" value="CDW91866.1"/>
    <property type="molecule type" value="Genomic_DNA"/>
</dbReference>
<proteinExistence type="predicted"/>
<feature type="compositionally biased region" description="Polar residues" evidence="2">
    <location>
        <begin position="1053"/>
        <end position="1070"/>
    </location>
</feature>
<feature type="coiled-coil region" evidence="1">
    <location>
        <begin position="511"/>
        <end position="603"/>
    </location>
</feature>
<dbReference type="Proteomes" id="UP000039865">
    <property type="component" value="Unassembled WGS sequence"/>
</dbReference>
<dbReference type="AlphaFoldDB" id="A0A078BCD4"/>
<name>A0A078BCD4_STYLE</name>
<reference evidence="3 4" key="1">
    <citation type="submission" date="2014-06" db="EMBL/GenBank/DDBJ databases">
        <authorList>
            <person name="Swart Estienne"/>
        </authorList>
    </citation>
    <scope>NUCLEOTIDE SEQUENCE [LARGE SCALE GENOMIC DNA]</scope>
    <source>
        <strain evidence="3 4">130c</strain>
    </source>
</reference>
<protein>
    <submittedName>
        <fullName evidence="3">Uncharacterized protein</fullName>
    </submittedName>
</protein>
<feature type="compositionally biased region" description="Low complexity" evidence="2">
    <location>
        <begin position="975"/>
        <end position="988"/>
    </location>
</feature>
<feature type="compositionally biased region" description="Low complexity" evidence="2">
    <location>
        <begin position="1071"/>
        <end position="1083"/>
    </location>
</feature>
<dbReference type="InParanoid" id="A0A078BCD4"/>
<evidence type="ECO:0000313" key="3">
    <source>
        <dbReference type="EMBL" id="CDW91866.1"/>
    </source>
</evidence>
<evidence type="ECO:0000256" key="2">
    <source>
        <dbReference type="SAM" id="MobiDB-lite"/>
    </source>
</evidence>
<feature type="region of interest" description="Disordered" evidence="2">
    <location>
        <begin position="975"/>
        <end position="1019"/>
    </location>
</feature>
<feature type="coiled-coil region" evidence="1">
    <location>
        <begin position="374"/>
        <end position="410"/>
    </location>
</feature>
<feature type="region of interest" description="Disordered" evidence="2">
    <location>
        <begin position="683"/>
        <end position="706"/>
    </location>
</feature>
<gene>
    <name evidence="3" type="primary">Contig18180.g19329</name>
    <name evidence="3" type="ORF">STYLEM_21027</name>
</gene>
<evidence type="ECO:0000313" key="4">
    <source>
        <dbReference type="Proteomes" id="UP000039865"/>
    </source>
</evidence>
<accession>A0A078BCD4</accession>
<keyword evidence="4" id="KW-1185">Reference proteome</keyword>
<sequence>MSQSTLKIDKGEGNSLTEFLLSKSSMQFTPSIIDQSIYDSNLIKSFHSNFQFSITPQAMPTNSLSYKLDSRIQPPTIFNTQTPPQIKEKQAQLEKEQQNLQPLQNQEGEINLEKHLAQSNSEQQPKQQKQLALKIKKPVKIQNQRLLAIQKEKYLKKKKEAAISMLRETFNKADTIHPDHYIDSLDLWKLPDITKFLKTKINFDQNQQSRMVQSLDNRSMTLKESQINLESQDGSTDDLEDEYYNIDLENINYLPDQHQLKLGYQQIDLIKDNKQGEVFKDYSKAAPDKDNLPQIRDLFIRPKAEARQLKIKLKKQKLRPQFDYQAEQKELQEARVHIKQIILSLEESRRHSKSPYREKDWDQFKNLFYYEKTLIDLEDQYLAFKNTIKYLEEDQTESRLKNEIRDLDEQIRLKDGERINRQKQLERNARALIKSDAKDYIYEEHINQIEKQQRNYFKLTQYKEELDRKIQKTEVNIERMQKQNQSNTGKIQDKQTSSVYYSDLAKTYSLYENADEEAKAREKQIKLLSEIKFREIQKQVKQIQEQGNKYSKKQLKHLIDSKYLLQVDLTKSLKKIEVQNQNIKEQREIIKSLEEQLPLVLNKQSKKKEDEQMKIEQNKDYDPDDNLLNSQEFSHIMMRKFESHSPIVMDHEVRLPLVDIAETQQSPRLIIPVSPLAKNRLPTVQNSPRIDSSNNLQNIRSSGQTPNQVYYNDHLQAPVSPQSKNKVTSTLIVSDSPAIKSPLTNSKINQKISETKFPSPRQHDPFRTSHYNENQDVQYPPQSLNQVIRNSQINQHIRSSSQKYPNNGLLPNQAIKQNTLNIHQKNLMMIEEIEKSYDIVNEYMADLKKNLKFQQDQQSLREQKLSEIESKSNMPQLNAIDDDQEDLMQLYKILNGNNNNNQYQAITGQGNQSPPFEGPLGDLNERLSTQEEFKQFTKIHTQSSHKKISSEDQEEKKMRNFKINQIYFRNMRIQSNPNTNQTNNQGSNFINQTNNERQSSQQPNDGINIQSQESNYPQQPMSLQNTQEAWQAFHNSRFDAKEKDLFERLKNKTFSQQKQSMGTTNKYTESNNNNNNNHQQNQNESRKFNSDFHQFLKKNSVPDEFDITGGLWGIEFMDINKLINVAEMALQINYR</sequence>
<feature type="region of interest" description="Disordered" evidence="2">
    <location>
        <begin position="604"/>
        <end position="626"/>
    </location>
</feature>
<keyword evidence="1" id="KW-0175">Coiled coil</keyword>
<feature type="compositionally biased region" description="Basic and acidic residues" evidence="2">
    <location>
        <begin position="607"/>
        <end position="621"/>
    </location>
</feature>